<evidence type="ECO:0000313" key="1">
    <source>
        <dbReference type="EMBL" id="CBF74009.1"/>
    </source>
</evidence>
<keyword evidence="2" id="KW-1185">Reference proteome</keyword>
<organism evidence="1 2">
    <name type="scientific">Emericella nidulans (strain FGSC A4 / ATCC 38163 / CBS 112.46 / NRRL 194 / M139)</name>
    <name type="common">Aspergillus nidulans</name>
    <dbReference type="NCBI Taxonomy" id="227321"/>
    <lineage>
        <taxon>Eukaryota</taxon>
        <taxon>Fungi</taxon>
        <taxon>Dikarya</taxon>
        <taxon>Ascomycota</taxon>
        <taxon>Pezizomycotina</taxon>
        <taxon>Eurotiomycetes</taxon>
        <taxon>Eurotiomycetidae</taxon>
        <taxon>Eurotiales</taxon>
        <taxon>Aspergillaceae</taxon>
        <taxon>Aspergillus</taxon>
        <taxon>Aspergillus subgen. Nidulantes</taxon>
    </lineage>
</organism>
<dbReference type="HOGENOM" id="CLU_3242130_0_0_1"/>
<dbReference type="Proteomes" id="UP000000560">
    <property type="component" value="Chromosome II"/>
</dbReference>
<sequence>MVIAYNKDSATKVQAILSLQDDWRAWFQVIKDHANKQEEWKDI</sequence>
<proteinExistence type="predicted"/>
<dbReference type="InParanoid" id="C8V6X3"/>
<name>C8V6X3_EMENI</name>
<accession>C8V6X3</accession>
<reference evidence="2" key="2">
    <citation type="journal article" date="2009" name="Fungal Genet. Biol.">
        <title>The 2008 update of the Aspergillus nidulans genome annotation: a community effort.</title>
        <authorList>
            <person name="Wortman J.R."/>
            <person name="Gilsenan J.M."/>
            <person name="Joardar V."/>
            <person name="Deegan J."/>
            <person name="Clutterbuck J."/>
            <person name="Andersen M.R."/>
            <person name="Archer D."/>
            <person name="Bencina M."/>
            <person name="Braus G."/>
            <person name="Coutinho P."/>
            <person name="von Dohren H."/>
            <person name="Doonan J."/>
            <person name="Driessen A.J."/>
            <person name="Durek P."/>
            <person name="Espeso E."/>
            <person name="Fekete E."/>
            <person name="Flipphi M."/>
            <person name="Estrada C.G."/>
            <person name="Geysens S."/>
            <person name="Goldman G."/>
            <person name="de Groot P.W."/>
            <person name="Hansen K."/>
            <person name="Harris S.D."/>
            <person name="Heinekamp T."/>
            <person name="Helmstaedt K."/>
            <person name="Henrissat B."/>
            <person name="Hofmann G."/>
            <person name="Homan T."/>
            <person name="Horio T."/>
            <person name="Horiuchi H."/>
            <person name="James S."/>
            <person name="Jones M."/>
            <person name="Karaffa L."/>
            <person name="Karanyi Z."/>
            <person name="Kato M."/>
            <person name="Keller N."/>
            <person name="Kelly D.E."/>
            <person name="Kiel J.A."/>
            <person name="Kim J.M."/>
            <person name="van der Klei I.J."/>
            <person name="Klis F.M."/>
            <person name="Kovalchuk A."/>
            <person name="Krasevec N."/>
            <person name="Kubicek C.P."/>
            <person name="Liu B."/>
            <person name="Maccabe A."/>
            <person name="Meyer V."/>
            <person name="Mirabito P."/>
            <person name="Miskei M."/>
            <person name="Mos M."/>
            <person name="Mullins J."/>
            <person name="Nelson D.R."/>
            <person name="Nielsen J."/>
            <person name="Oakley B.R."/>
            <person name="Osmani S.A."/>
            <person name="Pakula T."/>
            <person name="Paszewski A."/>
            <person name="Paulsen I."/>
            <person name="Pilsyk S."/>
            <person name="Pocsi I."/>
            <person name="Punt P.J."/>
            <person name="Ram A.F."/>
            <person name="Ren Q."/>
            <person name="Robellet X."/>
            <person name="Robson G."/>
            <person name="Seiboth B."/>
            <person name="van Solingen P."/>
            <person name="Specht T."/>
            <person name="Sun J."/>
            <person name="Taheri-Talesh N."/>
            <person name="Takeshita N."/>
            <person name="Ussery D."/>
            <person name="vanKuyk P.A."/>
            <person name="Visser H."/>
            <person name="van de Vondervoort P.J."/>
            <person name="de Vries R.P."/>
            <person name="Walton J."/>
            <person name="Xiang X."/>
            <person name="Xiong Y."/>
            <person name="Zeng A.P."/>
            <person name="Brandt B.W."/>
            <person name="Cornell M.J."/>
            <person name="van den Hondel C.A."/>
            <person name="Visser J."/>
            <person name="Oliver S.G."/>
            <person name="Turner G."/>
        </authorList>
    </citation>
    <scope>GENOME REANNOTATION</scope>
    <source>
        <strain evidence="2">FGSC A4 / ATCC 38163 / CBS 112.46 / NRRL 194 / M139</strain>
    </source>
</reference>
<dbReference type="RefSeq" id="XP_050467266.1">
    <property type="nucleotide sequence ID" value="XM_050611217.1"/>
</dbReference>
<reference evidence="2" key="1">
    <citation type="journal article" date="2005" name="Nature">
        <title>Sequencing of Aspergillus nidulans and comparative analysis with A. fumigatus and A. oryzae.</title>
        <authorList>
            <person name="Galagan J.E."/>
            <person name="Calvo S.E."/>
            <person name="Cuomo C."/>
            <person name="Ma L.J."/>
            <person name="Wortman J.R."/>
            <person name="Batzoglou S."/>
            <person name="Lee S.I."/>
            <person name="Basturkmen M."/>
            <person name="Spevak C.C."/>
            <person name="Clutterbuck J."/>
            <person name="Kapitonov V."/>
            <person name="Jurka J."/>
            <person name="Scazzocchio C."/>
            <person name="Farman M."/>
            <person name="Butler J."/>
            <person name="Purcell S."/>
            <person name="Harris S."/>
            <person name="Braus G.H."/>
            <person name="Draht O."/>
            <person name="Busch S."/>
            <person name="D'Enfert C."/>
            <person name="Bouchier C."/>
            <person name="Goldman G.H."/>
            <person name="Bell-Pedersen D."/>
            <person name="Griffiths-Jones S."/>
            <person name="Doonan J.H."/>
            <person name="Yu J."/>
            <person name="Vienken K."/>
            <person name="Pain A."/>
            <person name="Freitag M."/>
            <person name="Selker E.U."/>
            <person name="Archer D.B."/>
            <person name="Penalva M.A."/>
            <person name="Oakley B.R."/>
            <person name="Momany M."/>
            <person name="Tanaka T."/>
            <person name="Kumagai T."/>
            <person name="Asai K."/>
            <person name="Machida M."/>
            <person name="Nierman W.C."/>
            <person name="Denning D.W."/>
            <person name="Caddick M."/>
            <person name="Hynes M."/>
            <person name="Paoletti M."/>
            <person name="Fischer R."/>
            <person name="Miller B."/>
            <person name="Dyer P."/>
            <person name="Sachs M.S."/>
            <person name="Osmani S.A."/>
            <person name="Birren B.W."/>
        </authorList>
    </citation>
    <scope>NUCLEOTIDE SEQUENCE [LARGE SCALE GENOMIC DNA]</scope>
    <source>
        <strain evidence="2">FGSC A4 / ATCC 38163 / CBS 112.46 / NRRL 194 / M139</strain>
    </source>
</reference>
<gene>
    <name evidence="1" type="ORF">ANIA_11593</name>
</gene>
<dbReference type="KEGG" id="ani:ANIA_11593"/>
<evidence type="ECO:0000313" key="2">
    <source>
        <dbReference type="Proteomes" id="UP000000560"/>
    </source>
</evidence>
<dbReference type="GeneID" id="74897155"/>
<dbReference type="EMBL" id="BN001302">
    <property type="protein sequence ID" value="CBF74009.1"/>
    <property type="molecule type" value="Genomic_DNA"/>
</dbReference>
<protein>
    <submittedName>
        <fullName evidence="1">Uncharacterized protein</fullName>
    </submittedName>
</protein>
<dbReference type="AlphaFoldDB" id="C8V6X3"/>